<sequence length="204" mass="22734">MSLEKMVGMDGVKEGALSFQMMGVATRQNLLASMLKTTTDMGSSYNPAAARHTLQPPPPMYGKDIDDEEPHVEVSDTCPACSPEWRPRCLIPNILLFFVGRALVAPADSHSILRRRRRRRRRRRGAVYPFIAKHSRLRMAYPPHAPGTSLITALSSKSKEYSRNGEKQICCGAVSFDPPLDSDRLFLLLALLSGRTTNRTDGYT</sequence>
<gene>
    <name evidence="1" type="ORF">BT62DRAFT_937473</name>
</gene>
<comment type="caution">
    <text evidence="1">The sequence shown here is derived from an EMBL/GenBank/DDBJ whole genome shotgun (WGS) entry which is preliminary data.</text>
</comment>
<evidence type="ECO:0000313" key="1">
    <source>
        <dbReference type="EMBL" id="KAG7441042.1"/>
    </source>
</evidence>
<name>A0A9P7VIA3_9AGAR</name>
<evidence type="ECO:0000313" key="2">
    <source>
        <dbReference type="Proteomes" id="UP000812287"/>
    </source>
</evidence>
<dbReference type="RefSeq" id="XP_043034542.1">
    <property type="nucleotide sequence ID" value="XM_043187330.1"/>
</dbReference>
<dbReference type="Proteomes" id="UP000812287">
    <property type="component" value="Unassembled WGS sequence"/>
</dbReference>
<dbReference type="GeneID" id="66109627"/>
<protein>
    <submittedName>
        <fullName evidence="1">Uncharacterized protein</fullName>
    </submittedName>
</protein>
<accession>A0A9P7VIA3</accession>
<reference evidence="1" key="1">
    <citation type="submission" date="2020-11" db="EMBL/GenBank/DDBJ databases">
        <title>Adaptations for nitrogen fixation in a non-lichenized fungal sporocarp promotes dispersal by wood-feeding termites.</title>
        <authorList>
            <consortium name="DOE Joint Genome Institute"/>
            <person name="Koch R.A."/>
            <person name="Yoon G."/>
            <person name="Arayal U."/>
            <person name="Lail K."/>
            <person name="Amirebrahimi M."/>
            <person name="Labutti K."/>
            <person name="Lipzen A."/>
            <person name="Riley R."/>
            <person name="Barry K."/>
            <person name="Henrissat B."/>
            <person name="Grigoriev I.V."/>
            <person name="Herr J.R."/>
            <person name="Aime M.C."/>
        </authorList>
    </citation>
    <scope>NUCLEOTIDE SEQUENCE</scope>
    <source>
        <strain evidence="1">MCA 3950</strain>
    </source>
</reference>
<keyword evidence="2" id="KW-1185">Reference proteome</keyword>
<dbReference type="AlphaFoldDB" id="A0A9P7VIA3"/>
<dbReference type="EMBL" id="MU250564">
    <property type="protein sequence ID" value="KAG7441042.1"/>
    <property type="molecule type" value="Genomic_DNA"/>
</dbReference>
<organism evidence="1 2">
    <name type="scientific">Guyanagaster necrorhizus</name>
    <dbReference type="NCBI Taxonomy" id="856835"/>
    <lineage>
        <taxon>Eukaryota</taxon>
        <taxon>Fungi</taxon>
        <taxon>Dikarya</taxon>
        <taxon>Basidiomycota</taxon>
        <taxon>Agaricomycotina</taxon>
        <taxon>Agaricomycetes</taxon>
        <taxon>Agaricomycetidae</taxon>
        <taxon>Agaricales</taxon>
        <taxon>Marasmiineae</taxon>
        <taxon>Physalacriaceae</taxon>
        <taxon>Guyanagaster</taxon>
    </lineage>
</organism>
<proteinExistence type="predicted"/>